<feature type="transmembrane region" description="Helical" evidence="8">
    <location>
        <begin position="242"/>
        <end position="263"/>
    </location>
</feature>
<dbReference type="OrthoDB" id="9807568at2"/>
<feature type="transmembrane region" description="Helical" evidence="8">
    <location>
        <begin position="301"/>
        <end position="323"/>
    </location>
</feature>
<keyword evidence="3 7" id="KW-0812">Transmembrane</keyword>
<dbReference type="PRINTS" id="PR01437">
    <property type="entry name" value="NUOXDRDTASE4"/>
</dbReference>
<organism evidence="10 11">
    <name type="scientific">Williamwhitmania taraxaci</name>
    <dbReference type="NCBI Taxonomy" id="1640674"/>
    <lineage>
        <taxon>Bacteria</taxon>
        <taxon>Pseudomonadati</taxon>
        <taxon>Bacteroidota</taxon>
        <taxon>Bacteroidia</taxon>
        <taxon>Bacteroidales</taxon>
        <taxon>Williamwhitmaniaceae</taxon>
        <taxon>Williamwhitmania</taxon>
    </lineage>
</organism>
<evidence type="ECO:0000313" key="10">
    <source>
        <dbReference type="EMBL" id="SDC58250.1"/>
    </source>
</evidence>
<dbReference type="PANTHER" id="PTHR42682">
    <property type="entry name" value="HYDROGENASE-4 COMPONENT F"/>
    <property type="match status" value="1"/>
</dbReference>
<dbReference type="InterPro" id="IPR052175">
    <property type="entry name" value="ComplexI-like_HydComp"/>
</dbReference>
<feature type="transmembrane region" description="Helical" evidence="8">
    <location>
        <begin position="6"/>
        <end position="25"/>
    </location>
</feature>
<keyword evidence="10" id="KW-0456">Lyase</keyword>
<evidence type="ECO:0000256" key="6">
    <source>
        <dbReference type="ARBA" id="ARBA00023136"/>
    </source>
</evidence>
<dbReference type="Proteomes" id="UP000199452">
    <property type="component" value="Unassembled WGS sequence"/>
</dbReference>
<dbReference type="GO" id="GO:0016491">
    <property type="term" value="F:oxidoreductase activity"/>
    <property type="evidence" value="ECO:0007669"/>
    <property type="project" value="UniProtKB-KW"/>
</dbReference>
<dbReference type="EMBL" id="FMYP01000038">
    <property type="protein sequence ID" value="SDC58250.1"/>
    <property type="molecule type" value="Genomic_DNA"/>
</dbReference>
<feature type="transmembrane region" description="Helical" evidence="8">
    <location>
        <begin position="525"/>
        <end position="546"/>
    </location>
</feature>
<dbReference type="GO" id="GO:0016829">
    <property type="term" value="F:lyase activity"/>
    <property type="evidence" value="ECO:0007669"/>
    <property type="project" value="UniProtKB-KW"/>
</dbReference>
<keyword evidence="2" id="KW-1003">Cell membrane</keyword>
<evidence type="ECO:0000256" key="1">
    <source>
        <dbReference type="ARBA" id="ARBA00004651"/>
    </source>
</evidence>
<evidence type="ECO:0000313" key="11">
    <source>
        <dbReference type="Proteomes" id="UP000199452"/>
    </source>
</evidence>
<evidence type="ECO:0000256" key="7">
    <source>
        <dbReference type="RuleBase" id="RU000320"/>
    </source>
</evidence>
<dbReference type="InterPro" id="IPR001750">
    <property type="entry name" value="ND/Mrp_TM"/>
</dbReference>
<feature type="transmembrane region" description="Helical" evidence="8">
    <location>
        <begin position="208"/>
        <end position="230"/>
    </location>
</feature>
<comment type="subcellular location">
    <subcellularLocation>
        <location evidence="1">Cell membrane</location>
        <topology evidence="1">Multi-pass membrane protein</topology>
    </subcellularLocation>
    <subcellularLocation>
        <location evidence="7">Membrane</location>
        <topology evidence="7">Multi-pass membrane protein</topology>
    </subcellularLocation>
</comment>
<feature type="transmembrane region" description="Helical" evidence="8">
    <location>
        <begin position="134"/>
        <end position="154"/>
    </location>
</feature>
<proteinExistence type="predicted"/>
<evidence type="ECO:0000256" key="5">
    <source>
        <dbReference type="ARBA" id="ARBA00023002"/>
    </source>
</evidence>
<keyword evidence="4 8" id="KW-1133">Transmembrane helix</keyword>
<feature type="transmembrane region" description="Helical" evidence="8">
    <location>
        <begin position="32"/>
        <end position="53"/>
    </location>
</feature>
<evidence type="ECO:0000259" key="9">
    <source>
        <dbReference type="Pfam" id="PF00361"/>
    </source>
</evidence>
<evidence type="ECO:0000256" key="2">
    <source>
        <dbReference type="ARBA" id="ARBA00022475"/>
    </source>
</evidence>
<dbReference type="InterPro" id="IPR003918">
    <property type="entry name" value="NADH_UbQ_OxRdtase"/>
</dbReference>
<feature type="transmembrane region" description="Helical" evidence="8">
    <location>
        <begin position="382"/>
        <end position="402"/>
    </location>
</feature>
<protein>
    <submittedName>
        <fullName evidence="10">Formate hydrogenlyase subunit 3/Multisubunit Na+/H+ antiporter, MnhD subunit</fullName>
    </submittedName>
</protein>
<evidence type="ECO:0000256" key="3">
    <source>
        <dbReference type="ARBA" id="ARBA00022692"/>
    </source>
</evidence>
<dbReference type="STRING" id="1640674.SAMN05216323_10388"/>
<keyword evidence="6 8" id="KW-0472">Membrane</keyword>
<sequence length="668" mass="73806">MVGFGLVLNLSWVVTLIAFVAIFIAPSKNKGYVAAILVAINALATSWLAIAALQGDVVDFSINAGSFLGSIPIRIDGLSAWFILIINFTCITGVIYGIGYLKGYSNAASKLTMHWILFGLFHLSMVWVCMLQNAFAFLIAWEVMSLSSMMLVIFDHHNPKTLKAGMNYLVQMHISVVFLTIGFIWVYFQTGSLDFNAFHIFFGNNSNIWLFVIFFIGFGLKAGFIPLHSWLPHAHPAAPSHVSGVMSGVIVKLGIYGIFRVISYLSTDYLLLGEIVITISVLTGLYGILNAAVHRDFKRMLAYCTIENIGIIGIGIGIGLIGLGSNMQILYFLGFGGALLHVLNHSLFKSLLFYSAGSVYQQTHTRDMDKLGGLIKVMPKTAVTFLVGAIAIGGIPPFNGFVSEFLIYNGLIDGLGSGSLSLISLFVLTFAGLSIIGGLSILTFTKTFGTIFLGSPRQHLHQEPREVSSLMLIPQYVIIAVMLSVAFIPQLYLGVVGRILSGFNRTAVGFDLIEFNSYSTTIAQIGLYFAGFVALIGLFLSIRWIVSKSKPQRVDATWGCAYTAPNTRMQYSGKSFSKPLGKTFNFLLLERKKFTELEPGEIFPTPRKYASYYHDFFESRFISLITNRLVYTANYFRFIQNGRTQTYVLYGIVFVMAIFILTVLNIIR</sequence>
<keyword evidence="11" id="KW-1185">Reference proteome</keyword>
<reference evidence="10 11" key="1">
    <citation type="submission" date="2016-09" db="EMBL/GenBank/DDBJ databases">
        <authorList>
            <person name="Capua I."/>
            <person name="De Benedictis P."/>
            <person name="Joannis T."/>
            <person name="Lombin L.H."/>
            <person name="Cattoli G."/>
        </authorList>
    </citation>
    <scope>NUCLEOTIDE SEQUENCE [LARGE SCALE GENOMIC DNA]</scope>
    <source>
        <strain evidence="10 11">A7P-90m</strain>
    </source>
</reference>
<dbReference type="GO" id="GO:0008137">
    <property type="term" value="F:NADH dehydrogenase (ubiquinone) activity"/>
    <property type="evidence" value="ECO:0007669"/>
    <property type="project" value="InterPro"/>
</dbReference>
<dbReference type="AlphaFoldDB" id="A0A1G6MRT0"/>
<keyword evidence="5" id="KW-0560">Oxidoreductase</keyword>
<dbReference type="Pfam" id="PF00361">
    <property type="entry name" value="Proton_antipo_M"/>
    <property type="match status" value="1"/>
</dbReference>
<feature type="transmembrane region" description="Helical" evidence="8">
    <location>
        <begin position="269"/>
        <end position="289"/>
    </location>
</feature>
<dbReference type="RefSeq" id="WP_092438797.1">
    <property type="nucleotide sequence ID" value="NZ_FMYP01000038.1"/>
</dbReference>
<accession>A0A1G6MRT0</accession>
<feature type="transmembrane region" description="Helical" evidence="8">
    <location>
        <begin position="647"/>
        <end position="667"/>
    </location>
</feature>
<evidence type="ECO:0000256" key="8">
    <source>
        <dbReference type="SAM" id="Phobius"/>
    </source>
</evidence>
<name>A0A1G6MRT0_9BACT</name>
<feature type="transmembrane region" description="Helical" evidence="8">
    <location>
        <begin position="78"/>
        <end position="99"/>
    </location>
</feature>
<evidence type="ECO:0000256" key="4">
    <source>
        <dbReference type="ARBA" id="ARBA00022989"/>
    </source>
</evidence>
<feature type="transmembrane region" description="Helical" evidence="8">
    <location>
        <begin position="166"/>
        <end position="188"/>
    </location>
</feature>
<dbReference type="GO" id="GO:0042773">
    <property type="term" value="P:ATP synthesis coupled electron transport"/>
    <property type="evidence" value="ECO:0007669"/>
    <property type="project" value="InterPro"/>
</dbReference>
<feature type="transmembrane region" description="Helical" evidence="8">
    <location>
        <begin position="470"/>
        <end position="492"/>
    </location>
</feature>
<feature type="transmembrane region" description="Helical" evidence="8">
    <location>
        <begin position="111"/>
        <end position="128"/>
    </location>
</feature>
<dbReference type="PANTHER" id="PTHR42682:SF3">
    <property type="entry name" value="FORMATE HYDROGENLYASE SUBUNIT 3-RELATED"/>
    <property type="match status" value="1"/>
</dbReference>
<feature type="domain" description="NADH:quinone oxidoreductase/Mrp antiporter transmembrane" evidence="9">
    <location>
        <begin position="134"/>
        <end position="413"/>
    </location>
</feature>
<feature type="transmembrane region" description="Helical" evidence="8">
    <location>
        <begin position="422"/>
        <end position="449"/>
    </location>
</feature>
<dbReference type="GO" id="GO:0005886">
    <property type="term" value="C:plasma membrane"/>
    <property type="evidence" value="ECO:0007669"/>
    <property type="project" value="UniProtKB-SubCell"/>
</dbReference>
<gene>
    <name evidence="10" type="ORF">SAMN05216323_10388</name>
</gene>